<dbReference type="Proteomes" id="UP000789920">
    <property type="component" value="Unassembled WGS sequence"/>
</dbReference>
<comment type="caution">
    <text evidence="1">The sequence shown here is derived from an EMBL/GenBank/DDBJ whole genome shotgun (WGS) entry which is preliminary data.</text>
</comment>
<name>A0ACA9LX73_9GLOM</name>
<protein>
    <submittedName>
        <fullName evidence="1">2751_t:CDS:1</fullName>
    </submittedName>
</protein>
<sequence>MCCSAPKWKEEVKSNKIRDYKFDFVDLEEFKDKSVAGKTIGKLQYSFVFLVILKSVLIYIADMWTAGLLLLFDRWGSAIQPKIPFYISKWIYIGCIFASFLLLAWDIRKAKKIMDSKYISLAFTNIVAYRTYILKSYEHFCFFSKINNSQKIVDKIAFFVFFAFKGWKRLVFAEAPRQVINGITLFYLVQLNKSKQYLDINSYGDSVHRLAMATMALSIFLFIFSFVKTLIAAILYIPLLCHIRGNLKEYCCHKIDK</sequence>
<reference evidence="1" key="1">
    <citation type="submission" date="2021-06" db="EMBL/GenBank/DDBJ databases">
        <authorList>
            <person name="Kallberg Y."/>
            <person name="Tangrot J."/>
            <person name="Rosling A."/>
        </authorList>
    </citation>
    <scope>NUCLEOTIDE SEQUENCE</scope>
    <source>
        <strain evidence="1">MA461A</strain>
    </source>
</reference>
<evidence type="ECO:0000313" key="1">
    <source>
        <dbReference type="EMBL" id="CAG8556300.1"/>
    </source>
</evidence>
<organism evidence="1 2">
    <name type="scientific">Racocetra persica</name>
    <dbReference type="NCBI Taxonomy" id="160502"/>
    <lineage>
        <taxon>Eukaryota</taxon>
        <taxon>Fungi</taxon>
        <taxon>Fungi incertae sedis</taxon>
        <taxon>Mucoromycota</taxon>
        <taxon>Glomeromycotina</taxon>
        <taxon>Glomeromycetes</taxon>
        <taxon>Diversisporales</taxon>
        <taxon>Gigasporaceae</taxon>
        <taxon>Racocetra</taxon>
    </lineage>
</organism>
<evidence type="ECO:0000313" key="2">
    <source>
        <dbReference type="Proteomes" id="UP000789920"/>
    </source>
</evidence>
<proteinExistence type="predicted"/>
<feature type="non-terminal residue" evidence="1">
    <location>
        <position position="257"/>
    </location>
</feature>
<gene>
    <name evidence="1" type="ORF">RPERSI_LOCUS4173</name>
</gene>
<dbReference type="EMBL" id="CAJVQC010005619">
    <property type="protein sequence ID" value="CAG8556300.1"/>
    <property type="molecule type" value="Genomic_DNA"/>
</dbReference>
<keyword evidence="2" id="KW-1185">Reference proteome</keyword>
<accession>A0ACA9LX73</accession>